<sequence>MRNRRSWRESKPPETTGNSSRYGKMTLLWLLFAVLSVGHGFIHPSNLECDFESPCNWKWNMTIPNGFRLTAGEDVEAAAPRAYAGPAVDATNSTKGKLQL</sequence>
<dbReference type="AlphaFoldDB" id="A0AAW2HXB5"/>
<reference evidence="2" key="1">
    <citation type="journal article" date="2024" name="Gigascience">
        <title>Chromosome-level genome of the poultry shaft louse Menopon gallinae provides insight into the host-switching and adaptive evolution of parasitic lice.</title>
        <authorList>
            <person name="Xu Y."/>
            <person name="Ma L."/>
            <person name="Liu S."/>
            <person name="Liang Y."/>
            <person name="Liu Q."/>
            <person name="He Z."/>
            <person name="Tian L."/>
            <person name="Duan Y."/>
            <person name="Cai W."/>
            <person name="Li H."/>
            <person name="Song F."/>
        </authorList>
    </citation>
    <scope>NUCLEOTIDE SEQUENCE</scope>
    <source>
        <strain evidence="2">Cailab_2023a</strain>
    </source>
</reference>
<dbReference type="EMBL" id="JARGDH010000003">
    <property type="protein sequence ID" value="KAL0274273.1"/>
    <property type="molecule type" value="Genomic_DNA"/>
</dbReference>
<feature type="region of interest" description="Disordered" evidence="1">
    <location>
        <begin position="1"/>
        <end position="21"/>
    </location>
</feature>
<protein>
    <submittedName>
        <fullName evidence="2">Uncharacterized protein</fullName>
    </submittedName>
</protein>
<comment type="caution">
    <text evidence="2">The sequence shown here is derived from an EMBL/GenBank/DDBJ whole genome shotgun (WGS) entry which is preliminary data.</text>
</comment>
<name>A0AAW2HXB5_9NEOP</name>
<gene>
    <name evidence="2" type="ORF">PYX00_006741</name>
</gene>
<proteinExistence type="predicted"/>
<feature type="compositionally biased region" description="Basic and acidic residues" evidence="1">
    <location>
        <begin position="1"/>
        <end position="12"/>
    </location>
</feature>
<organism evidence="2">
    <name type="scientific">Menopon gallinae</name>
    <name type="common">poultry shaft louse</name>
    <dbReference type="NCBI Taxonomy" id="328185"/>
    <lineage>
        <taxon>Eukaryota</taxon>
        <taxon>Metazoa</taxon>
        <taxon>Ecdysozoa</taxon>
        <taxon>Arthropoda</taxon>
        <taxon>Hexapoda</taxon>
        <taxon>Insecta</taxon>
        <taxon>Pterygota</taxon>
        <taxon>Neoptera</taxon>
        <taxon>Paraneoptera</taxon>
        <taxon>Psocodea</taxon>
        <taxon>Troctomorpha</taxon>
        <taxon>Phthiraptera</taxon>
        <taxon>Amblycera</taxon>
        <taxon>Menoponidae</taxon>
        <taxon>Menopon</taxon>
    </lineage>
</organism>
<evidence type="ECO:0000313" key="2">
    <source>
        <dbReference type="EMBL" id="KAL0274273.1"/>
    </source>
</evidence>
<evidence type="ECO:0000256" key="1">
    <source>
        <dbReference type="SAM" id="MobiDB-lite"/>
    </source>
</evidence>
<accession>A0AAW2HXB5</accession>